<dbReference type="PATRIC" id="fig|1240687.3.peg.4371"/>
<organism evidence="1 2">
    <name type="scientific">Leptospira kirschneri serovar Bulgarica str. Nikolaevo</name>
    <dbReference type="NCBI Taxonomy" id="1240687"/>
    <lineage>
        <taxon>Bacteria</taxon>
        <taxon>Pseudomonadati</taxon>
        <taxon>Spirochaetota</taxon>
        <taxon>Spirochaetia</taxon>
        <taxon>Leptospirales</taxon>
        <taxon>Leptospiraceae</taxon>
        <taxon>Leptospira</taxon>
    </lineage>
</organism>
<accession>M6EXD0</accession>
<reference evidence="1 2" key="1">
    <citation type="submission" date="2013-01" db="EMBL/GenBank/DDBJ databases">
        <authorList>
            <person name="Harkins D.M."/>
            <person name="Durkin A.S."/>
            <person name="Brinkac L.M."/>
            <person name="Haft D.H."/>
            <person name="Selengut J.D."/>
            <person name="Sanka R."/>
            <person name="DePew J."/>
            <person name="Purushe J."/>
            <person name="Galloway R.L."/>
            <person name="Vinetz J.M."/>
            <person name="Sutton G.G."/>
            <person name="Nierman W.C."/>
            <person name="Fouts D.E."/>
        </authorList>
    </citation>
    <scope>NUCLEOTIDE SEQUENCE [LARGE SCALE GENOMIC DNA]</scope>
    <source>
        <strain evidence="1 2">Nikolaevo</strain>
    </source>
</reference>
<comment type="caution">
    <text evidence="1">The sequence shown here is derived from an EMBL/GenBank/DDBJ whole genome shotgun (WGS) entry which is preliminary data.</text>
</comment>
<sequence>MIYSSSQILRIHFPTFFRKMNHDQTDVKLSLTKKTSQEPISLLEI</sequence>
<name>M6EXD0_9LEPT</name>
<dbReference type="AlphaFoldDB" id="M6EXD0"/>
<proteinExistence type="predicted"/>
<evidence type="ECO:0000313" key="1">
    <source>
        <dbReference type="EMBL" id="EMK20765.1"/>
    </source>
</evidence>
<protein>
    <submittedName>
        <fullName evidence="1">Uncharacterized protein</fullName>
    </submittedName>
</protein>
<evidence type="ECO:0000313" key="2">
    <source>
        <dbReference type="Proteomes" id="UP000011980"/>
    </source>
</evidence>
<dbReference type="EMBL" id="ANCE01000204">
    <property type="protein sequence ID" value="EMK20765.1"/>
    <property type="molecule type" value="Genomic_DNA"/>
</dbReference>
<dbReference type="Proteomes" id="UP000011980">
    <property type="component" value="Unassembled WGS sequence"/>
</dbReference>
<gene>
    <name evidence="1" type="ORF">LEP1GSC008_3448</name>
</gene>